<name>A0A2X2D7A2_PSELU</name>
<evidence type="ECO:0000313" key="2">
    <source>
        <dbReference type="EMBL" id="SPZ16617.1"/>
    </source>
</evidence>
<accession>A0A2X2D7A2</accession>
<reference evidence="2 3" key="1">
    <citation type="submission" date="2018-06" db="EMBL/GenBank/DDBJ databases">
        <authorList>
            <consortium name="Pathogen Informatics"/>
            <person name="Doyle S."/>
        </authorList>
    </citation>
    <scope>NUCLEOTIDE SEQUENCE [LARGE SCALE GENOMIC DNA]</scope>
    <source>
        <strain evidence="2 3">NCTC11842</strain>
    </source>
</reference>
<proteinExistence type="predicted"/>
<dbReference type="EMBL" id="UAUF01000015">
    <property type="protein sequence ID" value="SPZ16617.1"/>
    <property type="molecule type" value="Genomic_DNA"/>
</dbReference>
<dbReference type="Proteomes" id="UP000250443">
    <property type="component" value="Unassembled WGS sequence"/>
</dbReference>
<feature type="compositionally biased region" description="Basic and acidic residues" evidence="1">
    <location>
        <begin position="1"/>
        <end position="21"/>
    </location>
</feature>
<organism evidence="2 3">
    <name type="scientific">Pseudomonas luteola</name>
    <dbReference type="NCBI Taxonomy" id="47886"/>
    <lineage>
        <taxon>Bacteria</taxon>
        <taxon>Pseudomonadati</taxon>
        <taxon>Pseudomonadota</taxon>
        <taxon>Gammaproteobacteria</taxon>
        <taxon>Pseudomonadales</taxon>
        <taxon>Pseudomonadaceae</taxon>
        <taxon>Pseudomonas</taxon>
    </lineage>
</organism>
<protein>
    <submittedName>
        <fullName evidence="2">Uncharacterized protein</fullName>
    </submittedName>
</protein>
<sequence length="39" mass="4329">MDNDPHRHFDDGVPDETHPDEMPAEDDNTPPVDPVGTCI</sequence>
<evidence type="ECO:0000313" key="3">
    <source>
        <dbReference type="Proteomes" id="UP000250443"/>
    </source>
</evidence>
<dbReference type="AlphaFoldDB" id="A0A2X2D7A2"/>
<evidence type="ECO:0000256" key="1">
    <source>
        <dbReference type="SAM" id="MobiDB-lite"/>
    </source>
</evidence>
<gene>
    <name evidence="2" type="ORF">NCTC11842_05651</name>
</gene>
<feature type="region of interest" description="Disordered" evidence="1">
    <location>
        <begin position="1"/>
        <end position="39"/>
    </location>
</feature>